<dbReference type="PANTHER" id="PTHR36178:SF1">
    <property type="entry name" value="SODIUM_GLUTAMATE SYMPORTER"/>
    <property type="match status" value="1"/>
</dbReference>
<gene>
    <name evidence="3" type="primary">gltS2</name>
    <name evidence="3" type="ORF">HMPREF9129_0573</name>
</gene>
<dbReference type="RefSeq" id="WP_004820099.1">
    <property type="nucleotide sequence ID" value="NZ_JH165061.1"/>
</dbReference>
<dbReference type="GO" id="GO:0015501">
    <property type="term" value="F:glutamate:sodium symporter activity"/>
    <property type="evidence" value="ECO:0007669"/>
    <property type="project" value="UniProtKB-UniRule"/>
</dbReference>
<dbReference type="PATRIC" id="fig|997350.3.peg.550"/>
<keyword evidence="2" id="KW-0812">Transmembrane</keyword>
<keyword evidence="2" id="KW-1133">Transmembrane helix</keyword>
<dbReference type="PANTHER" id="PTHR36178">
    <property type="entry name" value="SLR0625 PROTEIN"/>
    <property type="match status" value="1"/>
</dbReference>
<feature type="transmembrane region" description="Helical" evidence="2">
    <location>
        <begin position="96"/>
        <end position="123"/>
    </location>
</feature>
<name>G4D2E3_9FIRM</name>
<protein>
    <recommendedName>
        <fullName evidence="1">Sodium/glutamate symporter</fullName>
    </recommendedName>
</protein>
<feature type="transmembrane region" description="Helical" evidence="2">
    <location>
        <begin position="311"/>
        <end position="331"/>
    </location>
</feature>
<reference evidence="3 4" key="1">
    <citation type="submission" date="2011-06" db="EMBL/GenBank/DDBJ databases">
        <authorList>
            <person name="Muzny D."/>
            <person name="Qin X."/>
            <person name="Deng J."/>
            <person name="Jiang H."/>
            <person name="Liu Y."/>
            <person name="Qu J."/>
            <person name="Song X.-Z."/>
            <person name="Zhang L."/>
            <person name="Thornton R."/>
            <person name="Coyle M."/>
            <person name="Francisco L."/>
            <person name="Jackson L."/>
            <person name="Javaid M."/>
            <person name="Korchina V."/>
            <person name="Kovar C."/>
            <person name="Mata R."/>
            <person name="Mathew T."/>
            <person name="Ngo R."/>
            <person name="Nguyen L."/>
            <person name="Nguyen N."/>
            <person name="Okwuonu G."/>
            <person name="Ongeri F."/>
            <person name="Pham C."/>
            <person name="Simmons D."/>
            <person name="Wilczek-Boney K."/>
            <person name="Hale W."/>
            <person name="Jakkamsetti A."/>
            <person name="Pham P."/>
            <person name="Ruth R."/>
            <person name="San Lucas F."/>
            <person name="Warren J."/>
            <person name="Zhang J."/>
            <person name="Zhao Z."/>
            <person name="Zhou C."/>
            <person name="Zhu D."/>
            <person name="Lee S."/>
            <person name="Bess C."/>
            <person name="Blankenburg K."/>
            <person name="Forbes L."/>
            <person name="Fu Q."/>
            <person name="Gubbala S."/>
            <person name="Hirani K."/>
            <person name="Jayaseelan J.C."/>
            <person name="Lara F."/>
            <person name="Munidasa M."/>
            <person name="Palculict T."/>
            <person name="Patil S."/>
            <person name="Pu L.-L."/>
            <person name="Saada N."/>
            <person name="Tang L."/>
            <person name="Weissenberger G."/>
            <person name="Zhu Y."/>
            <person name="Hemphill L."/>
            <person name="Shang Y."/>
            <person name="Youmans B."/>
            <person name="Ayvaz T."/>
            <person name="Ross M."/>
            <person name="Santibanez J."/>
            <person name="Aqrawi P."/>
            <person name="Gross S."/>
            <person name="Joshi V."/>
            <person name="Fowler G."/>
            <person name="Nazareth L."/>
            <person name="Reid J."/>
            <person name="Worley K."/>
            <person name="Petrosino J."/>
            <person name="Highlander S."/>
            <person name="Gibbs R."/>
        </authorList>
    </citation>
    <scope>NUCLEOTIDE SEQUENCE [LARGE SCALE GENOMIC DNA]</scope>
    <source>
        <strain evidence="3 4">ATCC 29427</strain>
    </source>
</reference>
<dbReference type="eggNOG" id="COG0786">
    <property type="taxonomic scope" value="Bacteria"/>
</dbReference>
<dbReference type="HAMAP" id="MF_02062">
    <property type="entry name" value="GltS"/>
    <property type="match status" value="1"/>
</dbReference>
<dbReference type="NCBIfam" id="TIGR00210">
    <property type="entry name" value="gltS"/>
    <property type="match status" value="1"/>
</dbReference>
<feature type="transmembrane region" description="Helical" evidence="2">
    <location>
        <begin position="6"/>
        <end position="23"/>
    </location>
</feature>
<evidence type="ECO:0000256" key="1">
    <source>
        <dbReference type="NCBIfam" id="TIGR00210"/>
    </source>
</evidence>
<evidence type="ECO:0000313" key="3">
    <source>
        <dbReference type="EMBL" id="EGY80297.1"/>
    </source>
</evidence>
<feature type="transmembrane region" description="Helical" evidence="2">
    <location>
        <begin position="67"/>
        <end position="89"/>
    </location>
</feature>
<feature type="transmembrane region" description="Helical" evidence="2">
    <location>
        <begin position="380"/>
        <end position="404"/>
    </location>
</feature>
<feature type="non-terminal residue" evidence="3">
    <location>
        <position position="1"/>
    </location>
</feature>
<evidence type="ECO:0000313" key="4">
    <source>
        <dbReference type="Proteomes" id="UP000003422"/>
    </source>
</evidence>
<feature type="transmembrane region" description="Helical" evidence="2">
    <location>
        <begin position="35"/>
        <end position="55"/>
    </location>
</feature>
<dbReference type="GO" id="GO:0016020">
    <property type="term" value="C:membrane"/>
    <property type="evidence" value="ECO:0007669"/>
    <property type="project" value="InterPro"/>
</dbReference>
<dbReference type="GO" id="GO:0015813">
    <property type="term" value="P:L-glutamate transmembrane transport"/>
    <property type="evidence" value="ECO:0007669"/>
    <property type="project" value="UniProtKB-UniRule"/>
</dbReference>
<feature type="transmembrane region" description="Helical" evidence="2">
    <location>
        <begin position="161"/>
        <end position="185"/>
    </location>
</feature>
<dbReference type="Proteomes" id="UP000003422">
    <property type="component" value="Unassembled WGS sequence"/>
</dbReference>
<organism evidence="3 4">
    <name type="scientific">Peptoniphilus indolicus ATCC 29427</name>
    <dbReference type="NCBI Taxonomy" id="997350"/>
    <lineage>
        <taxon>Bacteria</taxon>
        <taxon>Bacillati</taxon>
        <taxon>Bacillota</taxon>
        <taxon>Tissierellia</taxon>
        <taxon>Tissierellales</taxon>
        <taxon>Peptoniphilaceae</taxon>
        <taxon>Peptoniphilus</taxon>
    </lineage>
</organism>
<dbReference type="AlphaFoldDB" id="G4D2E3"/>
<proteinExistence type="inferred from homology"/>
<dbReference type="HOGENOM" id="CLU_678852_0_0_9"/>
<dbReference type="InterPro" id="IPR004445">
    <property type="entry name" value="GltS"/>
</dbReference>
<feature type="transmembrane region" description="Helical" evidence="2">
    <location>
        <begin position="223"/>
        <end position="245"/>
    </location>
</feature>
<comment type="caution">
    <text evidence="3">The sequence shown here is derived from an EMBL/GenBank/DDBJ whole genome shotgun (WGS) entry which is preliminary data.</text>
</comment>
<dbReference type="EMBL" id="AGBB01000048">
    <property type="protein sequence ID" value="EGY80297.1"/>
    <property type="molecule type" value="Genomic_DNA"/>
</dbReference>
<accession>G4D2E3</accession>
<evidence type="ECO:0000256" key="2">
    <source>
        <dbReference type="SAM" id="Phobius"/>
    </source>
</evidence>
<keyword evidence="4" id="KW-1185">Reference proteome</keyword>
<sequence length="405" mass="43538">EKMVVEFDMVRTIGFAVVLLLFGRLIRSKVKFFQTFAIPAPVIGGFSFAIVNLFLRQSGLEINFDTTLQSFFMVIFFTSIGFGASIKILRAAGPKVFLFLLIAGFLCVIQNTVALGLSGVVGIDKGLALMTGSTPMTGGHGTSGGIAPLVEASGVKGAETVAYSAATFGLVMGSLMGGPLANKLVTGKNLLLNRKEIDEDDDLDESLLKTEARVLDGDRILKAFFVILIAMFLGSYISNFLNVLIQRISPIAKFPSYIGPMLLAIIARYISDKGADIVPVEEVEVVGNVGLNLFLGMALMTLKLWELIDLAIPLIVLLLAQTLLMAIYAYFVTFRLMGGNYDAAVLAGGHCGFGMGATPNGVANMESICEKFVYSKTAFFVLPIVGGMFIDFVNVFIISMFLAFI</sequence>
<dbReference type="Pfam" id="PF03616">
    <property type="entry name" value="Glt_symporter"/>
    <property type="match status" value="1"/>
</dbReference>
<keyword evidence="2" id="KW-0472">Membrane</keyword>